<evidence type="ECO:0000256" key="4">
    <source>
        <dbReference type="ARBA" id="ARBA00022984"/>
    </source>
</evidence>
<dbReference type="PANTHER" id="PTHR36174:SF1">
    <property type="entry name" value="LIPID II:GLYCINE GLYCYLTRANSFERASE"/>
    <property type="match status" value="1"/>
</dbReference>
<dbReference type="Proteomes" id="UP000177006">
    <property type="component" value="Unassembled WGS sequence"/>
</dbReference>
<reference evidence="7 8" key="1">
    <citation type="journal article" date="2016" name="Nat. Commun.">
        <title>Thousands of microbial genomes shed light on interconnected biogeochemical processes in an aquifer system.</title>
        <authorList>
            <person name="Anantharaman K."/>
            <person name="Brown C.T."/>
            <person name="Hug L.A."/>
            <person name="Sharon I."/>
            <person name="Castelle C.J."/>
            <person name="Probst A.J."/>
            <person name="Thomas B.C."/>
            <person name="Singh A."/>
            <person name="Wilkins M.J."/>
            <person name="Karaoz U."/>
            <person name="Brodie E.L."/>
            <person name="Williams K.H."/>
            <person name="Hubbard S.S."/>
            <person name="Banfield J.F."/>
        </authorList>
    </citation>
    <scope>NUCLEOTIDE SEQUENCE [LARGE SCALE GENOMIC DNA]</scope>
</reference>
<dbReference type="GO" id="GO:0009252">
    <property type="term" value="P:peptidoglycan biosynthetic process"/>
    <property type="evidence" value="ECO:0007669"/>
    <property type="project" value="UniProtKB-KW"/>
</dbReference>
<dbReference type="AlphaFoldDB" id="A0A1F5E4W6"/>
<evidence type="ECO:0000256" key="3">
    <source>
        <dbReference type="ARBA" id="ARBA00022960"/>
    </source>
</evidence>
<evidence type="ECO:0000256" key="5">
    <source>
        <dbReference type="ARBA" id="ARBA00023315"/>
    </source>
</evidence>
<keyword evidence="4" id="KW-0573">Peptidoglycan synthesis</keyword>
<accession>A0A1F5E4W6</accession>
<sequence length="351" mass="41264">MREIKPEEKQLFNQVVRHPLQSWEWGDFREKTGVQVVRIGRFSDHQLTDGWQITFHQVPKMPFTIGYAPKCSLPDEQVLAALKTIGQRYKALFIKLEPNVGLPVSQTSSAHQQIKDFLLNHDCVYGRPLFTKYSFQIDLTKPEEELMNNMKQKTRYNVGLAFRRGVRINEDNSPAAFKTYLDLTFEETTKRQKFYAHDRDYHTQMWQTLQPAGMAHLLKATFENKTLVTWILFVFNHILYYPYGASSSQNREVMASNLMMWEAIRFGKHLGLKTFDLWGSLGPDADPKDPWYGFHHFKEGYGPTLVEFVGSFDYILDRPKYQLYRAAENLRWKWLKFKAGLPIPFKNFWAL</sequence>
<dbReference type="Gene3D" id="3.40.630.30">
    <property type="match status" value="2"/>
</dbReference>
<evidence type="ECO:0000256" key="2">
    <source>
        <dbReference type="ARBA" id="ARBA00022679"/>
    </source>
</evidence>
<keyword evidence="2" id="KW-0808">Transferase</keyword>
<dbReference type="EMBL" id="MEZK01000022">
    <property type="protein sequence ID" value="OGD62360.1"/>
    <property type="molecule type" value="Genomic_DNA"/>
</dbReference>
<dbReference type="GO" id="GO:0016755">
    <property type="term" value="F:aminoacyltransferase activity"/>
    <property type="evidence" value="ECO:0007669"/>
    <property type="project" value="InterPro"/>
</dbReference>
<protein>
    <recommendedName>
        <fullName evidence="9">BioF2-like acetyltransferase domain-containing protein</fullName>
    </recommendedName>
</protein>
<evidence type="ECO:0000313" key="7">
    <source>
        <dbReference type="EMBL" id="OGD62360.1"/>
    </source>
</evidence>
<evidence type="ECO:0008006" key="9">
    <source>
        <dbReference type="Google" id="ProtNLM"/>
    </source>
</evidence>
<dbReference type="PANTHER" id="PTHR36174">
    <property type="entry name" value="LIPID II:GLYCINE GLYCYLTRANSFERASE"/>
    <property type="match status" value="1"/>
</dbReference>
<dbReference type="GO" id="GO:0071555">
    <property type="term" value="P:cell wall organization"/>
    <property type="evidence" value="ECO:0007669"/>
    <property type="project" value="UniProtKB-KW"/>
</dbReference>
<dbReference type="STRING" id="1797457.A2160_03885"/>
<comment type="similarity">
    <text evidence="1">Belongs to the FemABX family.</text>
</comment>
<proteinExistence type="inferred from homology"/>
<gene>
    <name evidence="7" type="ORF">A2160_03885</name>
</gene>
<dbReference type="SUPFAM" id="SSF55729">
    <property type="entry name" value="Acyl-CoA N-acyltransferases (Nat)"/>
    <property type="match status" value="2"/>
</dbReference>
<evidence type="ECO:0000256" key="1">
    <source>
        <dbReference type="ARBA" id="ARBA00009943"/>
    </source>
</evidence>
<dbReference type="InterPro" id="IPR003447">
    <property type="entry name" value="FEMABX"/>
</dbReference>
<keyword evidence="6" id="KW-0961">Cell wall biogenesis/degradation</keyword>
<dbReference type="InterPro" id="IPR016181">
    <property type="entry name" value="Acyl_CoA_acyltransferase"/>
</dbReference>
<dbReference type="PROSITE" id="PS51191">
    <property type="entry name" value="FEMABX"/>
    <property type="match status" value="1"/>
</dbReference>
<keyword evidence="3" id="KW-0133">Cell shape</keyword>
<dbReference type="GO" id="GO:0008360">
    <property type="term" value="P:regulation of cell shape"/>
    <property type="evidence" value="ECO:0007669"/>
    <property type="project" value="UniProtKB-KW"/>
</dbReference>
<evidence type="ECO:0000256" key="6">
    <source>
        <dbReference type="ARBA" id="ARBA00023316"/>
    </source>
</evidence>
<organism evidence="7 8">
    <name type="scientific">Candidatus Beckwithbacteria bacterium RBG_13_42_9</name>
    <dbReference type="NCBI Taxonomy" id="1797457"/>
    <lineage>
        <taxon>Bacteria</taxon>
        <taxon>Candidatus Beckwithiibacteriota</taxon>
    </lineage>
</organism>
<name>A0A1F5E4W6_9BACT</name>
<dbReference type="Pfam" id="PF02388">
    <property type="entry name" value="FemAB"/>
    <property type="match status" value="2"/>
</dbReference>
<dbReference type="InterPro" id="IPR050644">
    <property type="entry name" value="PG_Glycine_Bridge_Synth"/>
</dbReference>
<keyword evidence="5" id="KW-0012">Acyltransferase</keyword>
<comment type="caution">
    <text evidence="7">The sequence shown here is derived from an EMBL/GenBank/DDBJ whole genome shotgun (WGS) entry which is preliminary data.</text>
</comment>
<evidence type="ECO:0000313" key="8">
    <source>
        <dbReference type="Proteomes" id="UP000177006"/>
    </source>
</evidence>